<feature type="transmembrane region" description="Helical" evidence="2">
    <location>
        <begin position="50"/>
        <end position="68"/>
    </location>
</feature>
<feature type="domain" description="CAAX prenyl protease 2/Lysostaphin resistance protein A-like" evidence="3">
    <location>
        <begin position="127"/>
        <end position="216"/>
    </location>
</feature>
<name>A0ABV4DNU7_9LACO</name>
<sequence>MSQNKLATIGLYLWRLLKFGLLFGLIILPQFALLLPSWFPKNYSPLTKIAVAWLFFSLAYVLAVFCLFKQFKPRKLAPIKGKMTNDVIVGFIAFLFIKILYGFISNIQTTQNDAALRQMFSLSTSAMLMMTLMTIFMAPLCEELLFRGLFMQYFFPNSRFLAIFFSGACFGAIHFHNGDDLTVLLLYMSFGWILAYYYKKSDNLLVPITIHFLNNLPAALVILLSNLA</sequence>
<accession>A0ABV4DNU7</accession>
<evidence type="ECO:0000256" key="2">
    <source>
        <dbReference type="SAM" id="Phobius"/>
    </source>
</evidence>
<comment type="caution">
    <text evidence="4">The sequence shown here is derived from an EMBL/GenBank/DDBJ whole genome shotgun (WGS) entry which is preliminary data.</text>
</comment>
<proteinExistence type="inferred from homology"/>
<reference evidence="4 5" key="1">
    <citation type="submission" date="2024-03" db="EMBL/GenBank/DDBJ databases">
        <title>Mouse gut bacterial collection (mGBC) of GemPharmatech.</title>
        <authorList>
            <person name="He Y."/>
            <person name="Dong L."/>
            <person name="Wu D."/>
            <person name="Gao X."/>
            <person name="Lin Z."/>
        </authorList>
    </citation>
    <scope>NUCLEOTIDE SEQUENCE [LARGE SCALE GENOMIC DNA]</scope>
    <source>
        <strain evidence="4 5">15-30</strain>
    </source>
</reference>
<keyword evidence="2" id="KW-1133">Transmembrane helix</keyword>
<evidence type="ECO:0000259" key="3">
    <source>
        <dbReference type="Pfam" id="PF02517"/>
    </source>
</evidence>
<feature type="transmembrane region" description="Helical" evidence="2">
    <location>
        <begin position="153"/>
        <end position="175"/>
    </location>
</feature>
<dbReference type="EMBL" id="JBCLUF010000012">
    <property type="protein sequence ID" value="MEY8662155.1"/>
    <property type="molecule type" value="Genomic_DNA"/>
</dbReference>
<comment type="similarity">
    <text evidence="1">Belongs to the UPF0177 family.</text>
</comment>
<dbReference type="InterPro" id="IPR003675">
    <property type="entry name" value="Rce1/LyrA-like_dom"/>
</dbReference>
<dbReference type="PANTHER" id="PTHR36435:SF1">
    <property type="entry name" value="CAAX AMINO TERMINAL PROTEASE FAMILY PROTEIN"/>
    <property type="match status" value="1"/>
</dbReference>
<feature type="transmembrane region" description="Helical" evidence="2">
    <location>
        <begin position="12"/>
        <end position="38"/>
    </location>
</feature>
<dbReference type="InterPro" id="IPR052710">
    <property type="entry name" value="CAAX_protease"/>
</dbReference>
<keyword evidence="5" id="KW-1185">Reference proteome</keyword>
<keyword evidence="2" id="KW-0812">Transmembrane</keyword>
<dbReference type="Pfam" id="PF02517">
    <property type="entry name" value="Rce1-like"/>
    <property type="match status" value="1"/>
</dbReference>
<protein>
    <submittedName>
        <fullName evidence="4">Type II CAAX endopeptidase family protein</fullName>
    </submittedName>
</protein>
<evidence type="ECO:0000313" key="4">
    <source>
        <dbReference type="EMBL" id="MEY8662155.1"/>
    </source>
</evidence>
<feature type="transmembrane region" description="Helical" evidence="2">
    <location>
        <begin position="88"/>
        <end position="107"/>
    </location>
</feature>
<evidence type="ECO:0000313" key="5">
    <source>
        <dbReference type="Proteomes" id="UP001565236"/>
    </source>
</evidence>
<gene>
    <name evidence="4" type="ORF">AALT52_04515</name>
</gene>
<organism evidence="4 5">
    <name type="scientific">Ligilactobacillus faecis</name>
    <dbReference type="NCBI Taxonomy" id="762833"/>
    <lineage>
        <taxon>Bacteria</taxon>
        <taxon>Bacillati</taxon>
        <taxon>Bacillota</taxon>
        <taxon>Bacilli</taxon>
        <taxon>Lactobacillales</taxon>
        <taxon>Lactobacillaceae</taxon>
        <taxon>Ligilactobacillus</taxon>
    </lineage>
</organism>
<dbReference type="PANTHER" id="PTHR36435">
    <property type="entry name" value="SLR1288 PROTEIN"/>
    <property type="match status" value="1"/>
</dbReference>
<feature type="transmembrane region" description="Helical" evidence="2">
    <location>
        <begin position="205"/>
        <end position="225"/>
    </location>
</feature>
<evidence type="ECO:0000256" key="1">
    <source>
        <dbReference type="ARBA" id="ARBA00009067"/>
    </source>
</evidence>
<feature type="transmembrane region" description="Helical" evidence="2">
    <location>
        <begin position="119"/>
        <end position="141"/>
    </location>
</feature>
<feature type="transmembrane region" description="Helical" evidence="2">
    <location>
        <begin position="181"/>
        <end position="198"/>
    </location>
</feature>
<dbReference type="Proteomes" id="UP001565236">
    <property type="component" value="Unassembled WGS sequence"/>
</dbReference>
<dbReference type="RefSeq" id="WP_369941543.1">
    <property type="nucleotide sequence ID" value="NZ_JBCLUF010000012.1"/>
</dbReference>
<keyword evidence="2" id="KW-0472">Membrane</keyword>